<reference evidence="4" key="1">
    <citation type="journal article" date="2019" name="Int. J. Syst. Evol. Microbiol.">
        <title>The Global Catalogue of Microorganisms (GCM) 10K type strain sequencing project: providing services to taxonomists for standard genome sequencing and annotation.</title>
        <authorList>
            <consortium name="The Broad Institute Genomics Platform"/>
            <consortium name="The Broad Institute Genome Sequencing Center for Infectious Disease"/>
            <person name="Wu L."/>
            <person name="Ma J."/>
        </authorList>
    </citation>
    <scope>NUCLEOTIDE SEQUENCE [LARGE SCALE GENOMIC DNA]</scope>
    <source>
        <strain evidence="4">CGMCC 4.7643</strain>
    </source>
</reference>
<dbReference type="SUPFAM" id="SSF52799">
    <property type="entry name" value="(Phosphotyrosine protein) phosphatases II"/>
    <property type="match status" value="1"/>
</dbReference>
<dbReference type="InterPro" id="IPR029021">
    <property type="entry name" value="Prot-tyrosine_phosphatase-like"/>
</dbReference>
<sequence length="148" mass="16435">MGPMLVGTIELPGGVRVRGRGLRRGAPEGKSPDFGLYLGSGRLRKKYDGGLSWDREWVRWPDFLVPLDRDAARRSILALHARSIAGEDVEVACYGGSGRTGTVLSCLTTLSGLSADEAVTWVREHYNKHAVETPWQRRWVAWFAQQPS</sequence>
<dbReference type="Pfam" id="PF22784">
    <property type="entry name" value="PTP-SAK"/>
    <property type="match status" value="1"/>
</dbReference>
<evidence type="ECO:0000259" key="2">
    <source>
        <dbReference type="Pfam" id="PF22784"/>
    </source>
</evidence>
<organism evidence="3 4">
    <name type="scientific">Amycolatopsis samaneae</name>
    <dbReference type="NCBI Taxonomy" id="664691"/>
    <lineage>
        <taxon>Bacteria</taxon>
        <taxon>Bacillati</taxon>
        <taxon>Actinomycetota</taxon>
        <taxon>Actinomycetes</taxon>
        <taxon>Pseudonocardiales</taxon>
        <taxon>Pseudonocardiaceae</taxon>
        <taxon>Amycolatopsis</taxon>
    </lineage>
</organism>
<keyword evidence="4" id="KW-1185">Reference proteome</keyword>
<comment type="caution">
    <text evidence="3">The sequence shown here is derived from an EMBL/GenBank/DDBJ whole genome shotgun (WGS) entry which is preliminary data.</text>
</comment>
<evidence type="ECO:0000313" key="4">
    <source>
        <dbReference type="Proteomes" id="UP001597419"/>
    </source>
</evidence>
<evidence type="ECO:0000313" key="3">
    <source>
        <dbReference type="EMBL" id="MFD2459644.1"/>
    </source>
</evidence>
<proteinExistence type="predicted"/>
<keyword evidence="1" id="KW-0378">Hydrolase</keyword>
<name>A0ABW5GEJ4_9PSEU</name>
<dbReference type="RefSeq" id="WP_345397206.1">
    <property type="nucleotide sequence ID" value="NZ_BAABHG010000008.1"/>
</dbReference>
<gene>
    <name evidence="3" type="ORF">ACFSYJ_13605</name>
</gene>
<protein>
    <submittedName>
        <fullName evidence="3">Protein tyrosine phosphatase</fullName>
    </submittedName>
</protein>
<evidence type="ECO:0000256" key="1">
    <source>
        <dbReference type="ARBA" id="ARBA00022801"/>
    </source>
</evidence>
<feature type="domain" description="Swiss Army Knife protein DSP-PTPase phosphatase" evidence="2">
    <location>
        <begin position="76"/>
        <end position="125"/>
    </location>
</feature>
<dbReference type="EMBL" id="JBHUKU010000006">
    <property type="protein sequence ID" value="MFD2459644.1"/>
    <property type="molecule type" value="Genomic_DNA"/>
</dbReference>
<dbReference type="Gene3D" id="3.90.190.10">
    <property type="entry name" value="Protein tyrosine phosphatase superfamily"/>
    <property type="match status" value="1"/>
</dbReference>
<dbReference type="Proteomes" id="UP001597419">
    <property type="component" value="Unassembled WGS sequence"/>
</dbReference>
<accession>A0ABW5GEJ4</accession>
<dbReference type="InterPro" id="IPR057023">
    <property type="entry name" value="PTP-SAK"/>
</dbReference>